<accession>A0ABT7ZVD9</accession>
<name>A0ABT7ZVD9_9FLAO</name>
<dbReference type="EMBL" id="JASDDK010000002">
    <property type="protein sequence ID" value="MDN3492975.1"/>
    <property type="molecule type" value="Genomic_DNA"/>
</dbReference>
<protein>
    <submittedName>
        <fullName evidence="1">Uncharacterized protein</fullName>
    </submittedName>
</protein>
<dbReference type="RefSeq" id="WP_290206623.1">
    <property type="nucleotide sequence ID" value="NZ_JASDDK010000002.1"/>
</dbReference>
<dbReference type="InterPro" id="IPR027417">
    <property type="entry name" value="P-loop_NTPase"/>
</dbReference>
<dbReference type="Gene3D" id="3.40.50.300">
    <property type="entry name" value="P-loop containing nucleotide triphosphate hydrolases"/>
    <property type="match status" value="1"/>
</dbReference>
<sequence length="68" mass="7598">MLISQLADATIYLARANYTEKNLLQFSKDLSETGKLKNMAYVVNSVGASKSYGYGYNYGYNYGYGSKE</sequence>
<evidence type="ECO:0000313" key="1">
    <source>
        <dbReference type="EMBL" id="MDN3492975.1"/>
    </source>
</evidence>
<gene>
    <name evidence="1" type="ORF">QMA06_09595</name>
</gene>
<reference evidence="1 2" key="1">
    <citation type="journal article" date="2023" name="Int. J. Syst. Evol. Microbiol.">
        <title>Winogradskyella bathintestinalis sp. nov., isolated from the intestine of the deep-sea loosejaw dragonfish, Malacosteus niger.</title>
        <authorList>
            <person name="Uniacke-Lowe S."/>
            <person name="Johnson C.N."/>
            <person name="Stanton C."/>
            <person name="Hill C."/>
            <person name="Ross P."/>
        </authorList>
    </citation>
    <scope>NUCLEOTIDE SEQUENCE [LARGE SCALE GENOMIC DNA]</scope>
    <source>
        <strain evidence="1 2">APC 3343</strain>
    </source>
</reference>
<dbReference type="Proteomes" id="UP001231197">
    <property type="component" value="Unassembled WGS sequence"/>
</dbReference>
<evidence type="ECO:0000313" key="2">
    <source>
        <dbReference type="Proteomes" id="UP001231197"/>
    </source>
</evidence>
<comment type="caution">
    <text evidence="1">The sequence shown here is derived from an EMBL/GenBank/DDBJ whole genome shotgun (WGS) entry which is preliminary data.</text>
</comment>
<keyword evidence="2" id="KW-1185">Reference proteome</keyword>
<proteinExistence type="predicted"/>
<organism evidence="1 2">
    <name type="scientific">Winogradskyella bathintestinalis</name>
    <dbReference type="NCBI Taxonomy" id="3035208"/>
    <lineage>
        <taxon>Bacteria</taxon>
        <taxon>Pseudomonadati</taxon>
        <taxon>Bacteroidota</taxon>
        <taxon>Flavobacteriia</taxon>
        <taxon>Flavobacteriales</taxon>
        <taxon>Flavobacteriaceae</taxon>
        <taxon>Winogradskyella</taxon>
    </lineage>
</organism>